<accession>A0AAU9K2D7</accession>
<evidence type="ECO:0000313" key="2">
    <source>
        <dbReference type="Proteomes" id="UP001162131"/>
    </source>
</evidence>
<keyword evidence="2" id="KW-1185">Reference proteome</keyword>
<gene>
    <name evidence="1" type="ORF">BSTOLATCC_MIC55825</name>
</gene>
<dbReference type="AlphaFoldDB" id="A0AAU9K2D7"/>
<reference evidence="1" key="1">
    <citation type="submission" date="2021-09" db="EMBL/GenBank/DDBJ databases">
        <authorList>
            <consortium name="AG Swart"/>
            <person name="Singh M."/>
            <person name="Singh A."/>
            <person name="Seah K."/>
            <person name="Emmerich C."/>
        </authorList>
    </citation>
    <scope>NUCLEOTIDE SEQUENCE</scope>
    <source>
        <strain evidence="1">ATCC30299</strain>
    </source>
</reference>
<evidence type="ECO:0000313" key="1">
    <source>
        <dbReference type="EMBL" id="CAG9332375.1"/>
    </source>
</evidence>
<comment type="caution">
    <text evidence="1">The sequence shown here is derived from an EMBL/GenBank/DDBJ whole genome shotgun (WGS) entry which is preliminary data.</text>
</comment>
<protein>
    <submittedName>
        <fullName evidence="1">Uncharacterized protein</fullName>
    </submittedName>
</protein>
<organism evidence="1 2">
    <name type="scientific">Blepharisma stoltei</name>
    <dbReference type="NCBI Taxonomy" id="1481888"/>
    <lineage>
        <taxon>Eukaryota</taxon>
        <taxon>Sar</taxon>
        <taxon>Alveolata</taxon>
        <taxon>Ciliophora</taxon>
        <taxon>Postciliodesmatophora</taxon>
        <taxon>Heterotrichea</taxon>
        <taxon>Heterotrichida</taxon>
        <taxon>Blepharismidae</taxon>
        <taxon>Blepharisma</taxon>
    </lineage>
</organism>
<sequence length="314" mass="36680">MEGDQLEHIFLVTCMPGFFKKELYNILSAQNSENSTETFRKLINVLDTIISILKIHSIDLYSVLPEIFKDFLLDNIIHTTTFQLKVQLMLNCELLRASEFNQDPKFWLKIGELVRTLCIKLAIEEDSTAFYKYYVTEFLPRYATQLDSGVLLKFSELIELQNETETYLNKIIIVQSSPKKNQAPKMITKKIPTSPVRKSERIRNIVIKNEKKKLQVDRNLNNAHTIKKQVFMKSKKSKAPHTPDKEMTEISNCAKKLKEINQNYFYEKKNLDDKEEIEREDSRILAIDTPIKENKLINYEISHFKNLFAMAGTS</sequence>
<dbReference type="EMBL" id="CAJZBQ010000054">
    <property type="protein sequence ID" value="CAG9332375.1"/>
    <property type="molecule type" value="Genomic_DNA"/>
</dbReference>
<dbReference type="Proteomes" id="UP001162131">
    <property type="component" value="Unassembled WGS sequence"/>
</dbReference>
<name>A0AAU9K2D7_9CILI</name>
<proteinExistence type="predicted"/>